<dbReference type="GO" id="GO:0005242">
    <property type="term" value="F:inward rectifier potassium channel activity"/>
    <property type="evidence" value="ECO:0007669"/>
    <property type="project" value="InterPro"/>
</dbReference>
<evidence type="ECO:0000256" key="10">
    <source>
        <dbReference type="ARBA" id="ARBA00023303"/>
    </source>
</evidence>
<dbReference type="Proteomes" id="UP000332933">
    <property type="component" value="Unassembled WGS sequence"/>
</dbReference>
<dbReference type="EMBL" id="VJMH01005256">
    <property type="protein sequence ID" value="KAF0698222.1"/>
    <property type="molecule type" value="Genomic_DNA"/>
</dbReference>
<dbReference type="PANTHER" id="PTHR11767:SF102">
    <property type="entry name" value="INWARDLY RECTIFYING POTASSIUM CHANNEL 1, ISOFORM F"/>
    <property type="match status" value="1"/>
</dbReference>
<dbReference type="PANTHER" id="PTHR11767">
    <property type="entry name" value="INWARD RECTIFIER POTASSIUM CHANNEL"/>
    <property type="match status" value="1"/>
</dbReference>
<keyword evidence="5 11" id="KW-0851">Voltage-gated channel</keyword>
<keyword evidence="8 11" id="KW-0406">Ion transport</keyword>
<keyword evidence="18" id="KW-1185">Reference proteome</keyword>
<evidence type="ECO:0000256" key="8">
    <source>
        <dbReference type="ARBA" id="ARBA00023065"/>
    </source>
</evidence>
<dbReference type="EMBL" id="CAADRA010005277">
    <property type="protein sequence ID" value="VFT88016.1"/>
    <property type="molecule type" value="Genomic_DNA"/>
</dbReference>
<dbReference type="GO" id="GO:0034765">
    <property type="term" value="P:regulation of monoatomic ion transmembrane transport"/>
    <property type="evidence" value="ECO:0007669"/>
    <property type="project" value="TreeGrafter"/>
</dbReference>
<dbReference type="GO" id="GO:0005886">
    <property type="term" value="C:plasma membrane"/>
    <property type="evidence" value="ECO:0007669"/>
    <property type="project" value="TreeGrafter"/>
</dbReference>
<keyword evidence="9 13" id="KW-0472">Membrane</keyword>
<evidence type="ECO:0000256" key="9">
    <source>
        <dbReference type="ARBA" id="ARBA00023136"/>
    </source>
</evidence>
<reference evidence="16" key="2">
    <citation type="submission" date="2019-06" db="EMBL/GenBank/DDBJ databases">
        <title>Genomics analysis of Aphanomyces spp. identifies a new class of oomycete effector associated with host adaptation.</title>
        <authorList>
            <person name="Gaulin E."/>
        </authorList>
    </citation>
    <scope>NUCLEOTIDE SEQUENCE</scope>
    <source>
        <strain evidence="16">CBS 578.67</strain>
    </source>
</reference>
<dbReference type="SUPFAM" id="SSF81296">
    <property type="entry name" value="E set domains"/>
    <property type="match status" value="2"/>
</dbReference>
<evidence type="ECO:0000256" key="4">
    <source>
        <dbReference type="ARBA" id="ARBA00022692"/>
    </source>
</evidence>
<gene>
    <name evidence="17" type="primary">Aste57867_11149</name>
    <name evidence="16" type="ORF">As57867_011107</name>
    <name evidence="17" type="ORF">ASTE57867_11149</name>
</gene>
<accession>A0A485KSB0</accession>
<feature type="domain" description="Potassium channel" evidence="14">
    <location>
        <begin position="449"/>
        <end position="516"/>
    </location>
</feature>
<feature type="region of interest" description="Disordered" evidence="12">
    <location>
        <begin position="321"/>
        <end position="348"/>
    </location>
</feature>
<evidence type="ECO:0000313" key="18">
    <source>
        <dbReference type="Proteomes" id="UP000332933"/>
    </source>
</evidence>
<dbReference type="OrthoDB" id="273257at2759"/>
<protein>
    <submittedName>
        <fullName evidence="17">Aste57867_11149 protein</fullName>
    </submittedName>
</protein>
<dbReference type="AlphaFoldDB" id="A0A485KSB0"/>
<evidence type="ECO:0000256" key="11">
    <source>
        <dbReference type="RuleBase" id="RU003822"/>
    </source>
</evidence>
<dbReference type="InterPro" id="IPR013099">
    <property type="entry name" value="K_chnl_dom"/>
</dbReference>
<evidence type="ECO:0000313" key="17">
    <source>
        <dbReference type="EMBL" id="VFT88016.1"/>
    </source>
</evidence>
<keyword evidence="6 11" id="KW-0630">Potassium</keyword>
<dbReference type="GO" id="GO:1990573">
    <property type="term" value="P:potassium ion import across plasma membrane"/>
    <property type="evidence" value="ECO:0007669"/>
    <property type="project" value="TreeGrafter"/>
</dbReference>
<sequence length="673" mass="74438">MDRWKHLWHGVTAAPCTFDGTNAAPFFGRRVRSIGKRPRAFYKDMAYYVLNLTWLQVAVVLTILYFGIIFVFGCFFHFVCQETDSLLDGYNLSYQAFSTIGFGIVYSKDRCGNYVTLVEGFVSLVMLPTIAGIIYTKLSLPKVQVAFSSVCCVHPQYRGDAAALVVRVANASPSIDLDTDVIMDAVFTMELFSLVDVRLHHGHYVTRCKLPLQQADFIFFRLAIDLIHVIDATSPLHGAAAVVGPDAMLHVTITGVDSNRHATIVNQHSYTSDVVRMNSHFEPMVHRTETNHLVLEFDKLSAVTPATSDKSRDDPPVVFLNTEGWKHDNTPSTSTTEDASSPVSSTLPPPPAAPFVDAALDPILFKHSSSRGVSNRSLGAHLLSEGSYVHLDDAIAHAPRVQPRHVPHAYQYTYYHILNSRWRVIIGGIVGLSTVVTVLFGVLHWLRFDETLYIVPDMVPPRNSPFEICLYLSMHTFSTIGYGTVGPAPGDHYHNALVAIEAMIGLTVSSILAGIFWSKFALPQAHIQFSSKVVVTTMHGQRVLVFRAVNTRNVGDIHMCTFKLGAFFQDRNGARRLHDLPLVHASWPSINMPVVLVHVLDAASPLIRLRNTHELASVSTLALFSGFDATFCETVYARKLYSGIDTTGDAVFLDAAHVSASQIALDWARVDSR</sequence>
<evidence type="ECO:0000259" key="14">
    <source>
        <dbReference type="Pfam" id="PF07885"/>
    </source>
</evidence>
<dbReference type="Gene3D" id="2.60.40.1400">
    <property type="entry name" value="G protein-activated inward rectifier potassium channel 1"/>
    <property type="match status" value="2"/>
</dbReference>
<feature type="transmembrane region" description="Helical" evidence="13">
    <location>
        <begin position="114"/>
        <end position="135"/>
    </location>
</feature>
<dbReference type="InterPro" id="IPR014756">
    <property type="entry name" value="Ig_E-set"/>
</dbReference>
<keyword evidence="4 11" id="KW-0812">Transmembrane</keyword>
<dbReference type="Pfam" id="PF07885">
    <property type="entry name" value="Ion_trans_2"/>
    <property type="match status" value="1"/>
</dbReference>
<keyword evidence="7 13" id="KW-1133">Transmembrane helix</keyword>
<evidence type="ECO:0000259" key="15">
    <source>
        <dbReference type="Pfam" id="PF17655"/>
    </source>
</evidence>
<evidence type="ECO:0000256" key="5">
    <source>
        <dbReference type="ARBA" id="ARBA00022882"/>
    </source>
</evidence>
<evidence type="ECO:0000256" key="6">
    <source>
        <dbReference type="ARBA" id="ARBA00022958"/>
    </source>
</evidence>
<evidence type="ECO:0000256" key="12">
    <source>
        <dbReference type="SAM" id="MobiDB-lite"/>
    </source>
</evidence>
<evidence type="ECO:0000256" key="1">
    <source>
        <dbReference type="ARBA" id="ARBA00004141"/>
    </source>
</evidence>
<evidence type="ECO:0000256" key="2">
    <source>
        <dbReference type="ARBA" id="ARBA00022448"/>
    </source>
</evidence>
<dbReference type="Pfam" id="PF17655">
    <property type="entry name" value="IRK_C"/>
    <property type="match status" value="1"/>
</dbReference>
<dbReference type="InterPro" id="IPR016449">
    <property type="entry name" value="K_chnl_inward-rec_Kir"/>
</dbReference>
<dbReference type="GO" id="GO:0034702">
    <property type="term" value="C:monoatomic ion channel complex"/>
    <property type="evidence" value="ECO:0007669"/>
    <property type="project" value="UniProtKB-KW"/>
</dbReference>
<keyword evidence="3 11" id="KW-0633">Potassium transport</keyword>
<proteinExistence type="inferred from homology"/>
<keyword evidence="2 11" id="KW-0813">Transport</keyword>
<name>A0A485KSB0_9STRA</name>
<evidence type="ECO:0000256" key="13">
    <source>
        <dbReference type="SAM" id="Phobius"/>
    </source>
</evidence>
<evidence type="ECO:0000256" key="3">
    <source>
        <dbReference type="ARBA" id="ARBA00022538"/>
    </source>
</evidence>
<reference evidence="17 18" key="1">
    <citation type="submission" date="2019-03" db="EMBL/GenBank/DDBJ databases">
        <authorList>
            <person name="Gaulin E."/>
            <person name="Dumas B."/>
        </authorList>
    </citation>
    <scope>NUCLEOTIDE SEQUENCE [LARGE SCALE GENOMIC DNA]</scope>
    <source>
        <strain evidence="17">CBS 568.67</strain>
    </source>
</reference>
<dbReference type="InterPro" id="IPR041647">
    <property type="entry name" value="IRK_C"/>
</dbReference>
<keyword evidence="10 11" id="KW-0407">Ion channel</keyword>
<dbReference type="SUPFAM" id="SSF81324">
    <property type="entry name" value="Voltage-gated potassium channels"/>
    <property type="match status" value="2"/>
</dbReference>
<feature type="transmembrane region" description="Helical" evidence="13">
    <location>
        <begin position="496"/>
        <end position="517"/>
    </location>
</feature>
<evidence type="ECO:0000256" key="7">
    <source>
        <dbReference type="ARBA" id="ARBA00022989"/>
    </source>
</evidence>
<organism evidence="17 18">
    <name type="scientific">Aphanomyces stellatus</name>
    <dbReference type="NCBI Taxonomy" id="120398"/>
    <lineage>
        <taxon>Eukaryota</taxon>
        <taxon>Sar</taxon>
        <taxon>Stramenopiles</taxon>
        <taxon>Oomycota</taxon>
        <taxon>Saprolegniomycetes</taxon>
        <taxon>Saprolegniales</taxon>
        <taxon>Verrucalvaceae</taxon>
        <taxon>Aphanomyces</taxon>
    </lineage>
</organism>
<comment type="similarity">
    <text evidence="11">Belongs to the inward rectifier-type potassium channel (TC 1.A.2.1) family.</text>
</comment>
<feature type="transmembrane region" description="Helical" evidence="13">
    <location>
        <begin position="47"/>
        <end position="80"/>
    </location>
</feature>
<dbReference type="Gene3D" id="1.10.287.70">
    <property type="match status" value="2"/>
</dbReference>
<feature type="domain" description="Inward rectifier potassium channel C-terminal" evidence="15">
    <location>
        <begin position="147"/>
        <end position="305"/>
    </location>
</feature>
<comment type="subcellular location">
    <subcellularLocation>
        <location evidence="1 11">Membrane</location>
        <topology evidence="1 11">Multi-pass membrane protein</topology>
    </subcellularLocation>
</comment>
<feature type="transmembrane region" description="Helical" evidence="13">
    <location>
        <begin position="424"/>
        <end position="446"/>
    </location>
</feature>
<evidence type="ECO:0000313" key="16">
    <source>
        <dbReference type="EMBL" id="KAF0698222.1"/>
    </source>
</evidence>
<dbReference type="InterPro" id="IPR013518">
    <property type="entry name" value="K_chnl_inward-rec_Kir_cyto"/>
</dbReference>